<evidence type="ECO:0000256" key="1">
    <source>
        <dbReference type="SAM" id="MobiDB-lite"/>
    </source>
</evidence>
<keyword evidence="2" id="KW-0732">Signal</keyword>
<dbReference type="EMBL" id="JBBPCC010000007">
    <property type="protein sequence ID" value="MEK8128775.1"/>
    <property type="molecule type" value="Genomic_DNA"/>
</dbReference>
<feature type="region of interest" description="Disordered" evidence="1">
    <location>
        <begin position="30"/>
        <end position="51"/>
    </location>
</feature>
<feature type="domain" description="SsuA/THI5-like" evidence="3">
    <location>
        <begin position="74"/>
        <end position="271"/>
    </location>
</feature>
<protein>
    <submittedName>
        <fullName evidence="4">ABC transporter substrate-binding protein</fullName>
    </submittedName>
</protein>
<proteinExistence type="predicted"/>
<dbReference type="PANTHER" id="PTHR31528:SF3">
    <property type="entry name" value="THIAMINE BIOSYNTHESIS PROTEIN HI_0357-RELATED"/>
    <property type="match status" value="1"/>
</dbReference>
<feature type="signal peptide" evidence="2">
    <location>
        <begin position="1"/>
        <end position="28"/>
    </location>
</feature>
<organism evidence="4 5">
    <name type="scientific">Paenibacillus filicis</name>
    <dbReference type="NCBI Taxonomy" id="669464"/>
    <lineage>
        <taxon>Bacteria</taxon>
        <taxon>Bacillati</taxon>
        <taxon>Bacillota</taxon>
        <taxon>Bacilli</taxon>
        <taxon>Bacillales</taxon>
        <taxon>Paenibacillaceae</taxon>
        <taxon>Paenibacillus</taxon>
    </lineage>
</organism>
<dbReference type="PROSITE" id="PS51257">
    <property type="entry name" value="PROKAR_LIPOPROTEIN"/>
    <property type="match status" value="1"/>
</dbReference>
<keyword evidence="5" id="KW-1185">Reference proteome</keyword>
<dbReference type="Gene3D" id="3.40.190.10">
    <property type="entry name" value="Periplasmic binding protein-like II"/>
    <property type="match status" value="2"/>
</dbReference>
<accession>A0ABU9DL12</accession>
<reference evidence="4 5" key="1">
    <citation type="submission" date="2024-04" db="EMBL/GenBank/DDBJ databases">
        <title>draft genome sequnece of Paenibacillus filicis.</title>
        <authorList>
            <person name="Kim D.-U."/>
        </authorList>
    </citation>
    <scope>NUCLEOTIDE SEQUENCE [LARGE SCALE GENOMIC DNA]</scope>
    <source>
        <strain evidence="4 5">KACC14197</strain>
    </source>
</reference>
<feature type="chain" id="PRO_5046395252" evidence="2">
    <location>
        <begin position="29"/>
        <end position="351"/>
    </location>
</feature>
<dbReference type="Proteomes" id="UP001469365">
    <property type="component" value="Unassembled WGS sequence"/>
</dbReference>
<evidence type="ECO:0000313" key="4">
    <source>
        <dbReference type="EMBL" id="MEK8128775.1"/>
    </source>
</evidence>
<dbReference type="InterPro" id="IPR015168">
    <property type="entry name" value="SsuA/THI5"/>
</dbReference>
<dbReference type="SUPFAM" id="SSF53850">
    <property type="entry name" value="Periplasmic binding protein-like II"/>
    <property type="match status" value="1"/>
</dbReference>
<comment type="caution">
    <text evidence="4">The sequence shown here is derived from an EMBL/GenBank/DDBJ whole genome shotgun (WGS) entry which is preliminary data.</text>
</comment>
<evidence type="ECO:0000256" key="2">
    <source>
        <dbReference type="SAM" id="SignalP"/>
    </source>
</evidence>
<sequence>MTRRIPVLTLIALSLTGLLSACSSTATSGSHAPAGAVQSAPTDSKPAASASGGAKELQKAHLVEGWYAKGEDGGYFSALQQGYYKDAGIDMTIQPGGPQVSGLQLVASGKADFGISYADDILRAREQGIPVVGIFAGFQYTPQVLVYHKEDKVSGFEDLKGRTIFMQPGVLYWEFIKHKYQLNDVKEMAYTGQLVNFINTKGSLNQGYITNEPYALGQQGIDVSVLKVADSGYANYCDVLFTTEDYLKKHPDIVKAVVQATQKGWSHYLNNYKDVNPFIQTFNKDMTVEAMNYEAEQEKPFILTEETKANGIGHMTLERWNTIQDQLLQIGGLKGKQDVTKAFTAEFLTKP</sequence>
<evidence type="ECO:0000259" key="3">
    <source>
        <dbReference type="Pfam" id="PF09084"/>
    </source>
</evidence>
<evidence type="ECO:0000313" key="5">
    <source>
        <dbReference type="Proteomes" id="UP001469365"/>
    </source>
</evidence>
<dbReference type="Pfam" id="PF09084">
    <property type="entry name" value="NMT1"/>
    <property type="match status" value="1"/>
</dbReference>
<dbReference type="RefSeq" id="WP_341415863.1">
    <property type="nucleotide sequence ID" value="NZ_JBBPCC010000007.1"/>
</dbReference>
<name>A0ABU9DL12_9BACL</name>
<dbReference type="PANTHER" id="PTHR31528">
    <property type="entry name" value="4-AMINO-5-HYDROXYMETHYL-2-METHYLPYRIMIDINE PHOSPHATE SYNTHASE THI11-RELATED"/>
    <property type="match status" value="1"/>
</dbReference>
<gene>
    <name evidence="4" type="ORF">WMW72_12745</name>
</gene>
<dbReference type="InterPro" id="IPR027939">
    <property type="entry name" value="NMT1/THI5"/>
</dbReference>